<dbReference type="EMBL" id="JACIJF010000002">
    <property type="protein sequence ID" value="MBB5709935.1"/>
    <property type="molecule type" value="Genomic_DNA"/>
</dbReference>
<comment type="caution">
    <text evidence="2">The sequence shown here is derived from an EMBL/GenBank/DDBJ whole genome shotgun (WGS) entry which is preliminary data.</text>
</comment>
<reference evidence="2 3" key="1">
    <citation type="submission" date="2020-08" db="EMBL/GenBank/DDBJ databases">
        <title>Genomic Encyclopedia of Type Strains, Phase IV (KMG-IV): sequencing the most valuable type-strain genomes for metagenomic binning, comparative biology and taxonomic classification.</title>
        <authorList>
            <person name="Goeker M."/>
        </authorList>
    </citation>
    <scope>NUCLEOTIDE SEQUENCE [LARGE SCALE GENOMIC DNA]</scope>
    <source>
        <strain evidence="2 3">DSM 26736</strain>
    </source>
</reference>
<sequence length="65" mass="7599">MAENPAYYRERAREQHAAVATRLDTLRHNLTHLLNHGAGTRSVRRADTDGAQRPRFTSRCRQERR</sequence>
<evidence type="ECO:0000256" key="1">
    <source>
        <dbReference type="SAM" id="MobiDB-lite"/>
    </source>
</evidence>
<proteinExistence type="predicted"/>
<feature type="compositionally biased region" description="Basic residues" evidence="1">
    <location>
        <begin position="56"/>
        <end position="65"/>
    </location>
</feature>
<dbReference type="AlphaFoldDB" id="A0A840YCB4"/>
<keyword evidence="3" id="KW-1185">Reference proteome</keyword>
<dbReference type="Proteomes" id="UP000527143">
    <property type="component" value="Unassembled WGS sequence"/>
</dbReference>
<protein>
    <submittedName>
        <fullName evidence="2">Uncharacterized protein</fullName>
    </submittedName>
</protein>
<accession>A0A840YCB4</accession>
<evidence type="ECO:0000313" key="2">
    <source>
        <dbReference type="EMBL" id="MBB5709935.1"/>
    </source>
</evidence>
<organism evidence="2 3">
    <name type="scientific">Sphingomonas xinjiangensis</name>
    <dbReference type="NCBI Taxonomy" id="643568"/>
    <lineage>
        <taxon>Bacteria</taxon>
        <taxon>Pseudomonadati</taxon>
        <taxon>Pseudomonadota</taxon>
        <taxon>Alphaproteobacteria</taxon>
        <taxon>Sphingomonadales</taxon>
        <taxon>Sphingomonadaceae</taxon>
        <taxon>Sphingomonas</taxon>
    </lineage>
</organism>
<name>A0A840YCB4_9SPHN</name>
<feature type="region of interest" description="Disordered" evidence="1">
    <location>
        <begin position="37"/>
        <end position="65"/>
    </location>
</feature>
<gene>
    <name evidence="2" type="ORF">FHT02_001157</name>
</gene>
<evidence type="ECO:0000313" key="3">
    <source>
        <dbReference type="Proteomes" id="UP000527143"/>
    </source>
</evidence>